<protein>
    <submittedName>
        <fullName evidence="1">Uncharacterized protein</fullName>
    </submittedName>
</protein>
<dbReference type="EMBL" id="JBBBZM010000122">
    <property type="protein sequence ID" value="KAL0633549.1"/>
    <property type="molecule type" value="Genomic_DNA"/>
</dbReference>
<evidence type="ECO:0000313" key="2">
    <source>
        <dbReference type="Proteomes" id="UP001447188"/>
    </source>
</evidence>
<sequence>MAAPTSHWSASPLMSSDILGEMCSMVEIEGMAEDIAVERVQKSLLGVIVVLIQVLDAPTSTVEDKRSLADMLINAMSRIILVSEVIELEIQIIDLSDILMRMDRVPELKSFDWVLMRFEKMAEERRIL</sequence>
<gene>
    <name evidence="1" type="ORF">Q9L58_007582</name>
</gene>
<keyword evidence="2" id="KW-1185">Reference proteome</keyword>
<evidence type="ECO:0000313" key="1">
    <source>
        <dbReference type="EMBL" id="KAL0633549.1"/>
    </source>
</evidence>
<comment type="caution">
    <text evidence="1">The sequence shown here is derived from an EMBL/GenBank/DDBJ whole genome shotgun (WGS) entry which is preliminary data.</text>
</comment>
<accession>A0ABR3GC59</accession>
<organism evidence="1 2">
    <name type="scientific">Discina gigas</name>
    <dbReference type="NCBI Taxonomy" id="1032678"/>
    <lineage>
        <taxon>Eukaryota</taxon>
        <taxon>Fungi</taxon>
        <taxon>Dikarya</taxon>
        <taxon>Ascomycota</taxon>
        <taxon>Pezizomycotina</taxon>
        <taxon>Pezizomycetes</taxon>
        <taxon>Pezizales</taxon>
        <taxon>Discinaceae</taxon>
        <taxon>Discina</taxon>
    </lineage>
</organism>
<dbReference type="Proteomes" id="UP001447188">
    <property type="component" value="Unassembled WGS sequence"/>
</dbReference>
<proteinExistence type="predicted"/>
<name>A0ABR3GC59_9PEZI</name>
<reference evidence="1 2" key="1">
    <citation type="submission" date="2024-02" db="EMBL/GenBank/DDBJ databases">
        <title>Discinaceae phylogenomics.</title>
        <authorList>
            <person name="Dirks A.C."/>
            <person name="James T.Y."/>
        </authorList>
    </citation>
    <scope>NUCLEOTIDE SEQUENCE [LARGE SCALE GENOMIC DNA]</scope>
    <source>
        <strain evidence="1 2">ACD0624</strain>
    </source>
</reference>